<proteinExistence type="predicted"/>
<evidence type="ECO:0000313" key="3">
    <source>
        <dbReference type="Proteomes" id="UP000176260"/>
    </source>
</evidence>
<comment type="caution">
    <text evidence="2">The sequence shown here is derived from an EMBL/GenBank/DDBJ whole genome shotgun (WGS) entry which is preliminary data.</text>
</comment>
<reference evidence="2 3" key="1">
    <citation type="journal article" date="2016" name="Nat. Commun.">
        <title>Thousands of microbial genomes shed light on interconnected biogeochemical processes in an aquifer system.</title>
        <authorList>
            <person name="Anantharaman K."/>
            <person name="Brown C.T."/>
            <person name="Hug L.A."/>
            <person name="Sharon I."/>
            <person name="Castelle C.J."/>
            <person name="Probst A.J."/>
            <person name="Thomas B.C."/>
            <person name="Singh A."/>
            <person name="Wilkins M.J."/>
            <person name="Karaoz U."/>
            <person name="Brodie E.L."/>
            <person name="Williams K.H."/>
            <person name="Hubbard S.S."/>
            <person name="Banfield J.F."/>
        </authorList>
    </citation>
    <scope>NUCLEOTIDE SEQUENCE [LARGE SCALE GENOMIC DNA]</scope>
</reference>
<feature type="transmembrane region" description="Helical" evidence="1">
    <location>
        <begin position="148"/>
        <end position="166"/>
    </location>
</feature>
<protein>
    <submittedName>
        <fullName evidence="2">Uncharacterized protein</fullName>
    </submittedName>
</protein>
<dbReference type="AlphaFoldDB" id="A0A1G1XQ97"/>
<accession>A0A1G1XQ97</accession>
<keyword evidence="1" id="KW-0812">Transmembrane</keyword>
<name>A0A1G1XQ97_9BACT</name>
<dbReference type="EMBL" id="MHIA01000018">
    <property type="protein sequence ID" value="OGY42094.1"/>
    <property type="molecule type" value="Genomic_DNA"/>
</dbReference>
<evidence type="ECO:0000256" key="1">
    <source>
        <dbReference type="SAM" id="Phobius"/>
    </source>
</evidence>
<evidence type="ECO:0000313" key="2">
    <source>
        <dbReference type="EMBL" id="OGY42094.1"/>
    </source>
</evidence>
<dbReference type="Proteomes" id="UP000176260">
    <property type="component" value="Unassembled WGS sequence"/>
</dbReference>
<feature type="transmembrane region" description="Helical" evidence="1">
    <location>
        <begin position="60"/>
        <end position="82"/>
    </location>
</feature>
<keyword evidence="1" id="KW-0472">Membrane</keyword>
<feature type="transmembrane region" description="Helical" evidence="1">
    <location>
        <begin position="117"/>
        <end position="139"/>
    </location>
</feature>
<feature type="transmembrane region" description="Helical" evidence="1">
    <location>
        <begin position="36"/>
        <end position="54"/>
    </location>
</feature>
<organism evidence="2 3">
    <name type="scientific">Candidatus Buchananbacteria bacterium RBG_13_39_9</name>
    <dbReference type="NCBI Taxonomy" id="1797531"/>
    <lineage>
        <taxon>Bacteria</taxon>
        <taxon>Candidatus Buchananiibacteriota</taxon>
    </lineage>
</organism>
<keyword evidence="1" id="KW-1133">Transmembrane helix</keyword>
<feature type="transmembrane region" description="Helical" evidence="1">
    <location>
        <begin position="6"/>
        <end position="24"/>
    </location>
</feature>
<sequence>MIPMVVIAALVVSFLTILGNVKYLKGIIQGQVIPTKATWIIFCTVTSLSVSSFLTVRFDLVSGAGVVTDFSVASLVLLTTLIKFRREKLRLNSFEKYYLLAACGCLVFWLLSSNPFVTNILVQMLLTLGYIPTIHNILVTKRSTESKFAWSMWILATVLSFYPALVNHNFLALIYASRGLVMGSTVLALTFKFPALPRIS</sequence>
<feature type="transmembrane region" description="Helical" evidence="1">
    <location>
        <begin position="94"/>
        <end position="111"/>
    </location>
</feature>
<gene>
    <name evidence="2" type="ORF">A2Y67_04240</name>
</gene>